<evidence type="ECO:0000313" key="1">
    <source>
        <dbReference type="EMBL" id="GLF96911.1"/>
    </source>
</evidence>
<comment type="caution">
    <text evidence="1">The sequence shown here is derived from an EMBL/GenBank/DDBJ whole genome shotgun (WGS) entry which is preliminary data.</text>
</comment>
<reference evidence="1 2" key="1">
    <citation type="submission" date="2022-10" db="EMBL/GenBank/DDBJ databases">
        <title>Draft genome sequence of Streptomyces sp. YSPA8.</title>
        <authorList>
            <person name="Moriuchi R."/>
            <person name="Dohra H."/>
            <person name="Yamamura H."/>
            <person name="Kodani S."/>
        </authorList>
    </citation>
    <scope>NUCLEOTIDE SEQUENCE [LARGE SCALE GENOMIC DNA]</scope>
    <source>
        <strain evidence="1 2">YSPA8</strain>
    </source>
</reference>
<proteinExistence type="predicted"/>
<organism evidence="1 2">
    <name type="scientific">Streptomyces yaizuensis</name>
    <dbReference type="NCBI Taxonomy" id="2989713"/>
    <lineage>
        <taxon>Bacteria</taxon>
        <taxon>Bacillati</taxon>
        <taxon>Actinomycetota</taxon>
        <taxon>Actinomycetes</taxon>
        <taxon>Kitasatosporales</taxon>
        <taxon>Streptomycetaceae</taxon>
        <taxon>Streptomyces</taxon>
    </lineage>
</organism>
<name>A0ABQ5P2T5_9ACTN</name>
<protein>
    <submittedName>
        <fullName evidence="1">Uncharacterized protein</fullName>
    </submittedName>
</protein>
<keyword evidence="2" id="KW-1185">Reference proteome</keyword>
<sequence>MTVLGTALEMDVAGDSRDRGHPVVLMFGFRTMGGCPTALP</sequence>
<evidence type="ECO:0000313" key="2">
    <source>
        <dbReference type="Proteomes" id="UP001291653"/>
    </source>
</evidence>
<accession>A0ABQ5P2T5</accession>
<dbReference type="EMBL" id="BSBI01000009">
    <property type="protein sequence ID" value="GLF96911.1"/>
    <property type="molecule type" value="Genomic_DNA"/>
</dbReference>
<dbReference type="Proteomes" id="UP001291653">
    <property type="component" value="Unassembled WGS sequence"/>
</dbReference>
<dbReference type="RefSeq" id="WP_407706049.1">
    <property type="nucleotide sequence ID" value="NZ_BSBI01000009.1"/>
</dbReference>
<gene>
    <name evidence="1" type="ORF">SYYSPA8_21460</name>
</gene>